<feature type="transmembrane region" description="Helical" evidence="1">
    <location>
        <begin position="161"/>
        <end position="183"/>
    </location>
</feature>
<proteinExistence type="predicted"/>
<reference evidence="2" key="2">
    <citation type="submission" date="2013-04" db="UniProtKB">
        <authorList>
            <consortium name="EnsemblPlants"/>
        </authorList>
    </citation>
    <scope>IDENTIFICATION</scope>
</reference>
<accession>J3NCP5</accession>
<organism evidence="2">
    <name type="scientific">Oryza brachyantha</name>
    <name type="common">malo sina</name>
    <dbReference type="NCBI Taxonomy" id="4533"/>
    <lineage>
        <taxon>Eukaryota</taxon>
        <taxon>Viridiplantae</taxon>
        <taxon>Streptophyta</taxon>
        <taxon>Embryophyta</taxon>
        <taxon>Tracheophyta</taxon>
        <taxon>Spermatophyta</taxon>
        <taxon>Magnoliopsida</taxon>
        <taxon>Liliopsida</taxon>
        <taxon>Poales</taxon>
        <taxon>Poaceae</taxon>
        <taxon>BOP clade</taxon>
        <taxon>Oryzoideae</taxon>
        <taxon>Oryzeae</taxon>
        <taxon>Oryzinae</taxon>
        <taxon>Oryza</taxon>
    </lineage>
</organism>
<protein>
    <submittedName>
        <fullName evidence="2">Uncharacterized protein</fullName>
    </submittedName>
</protein>
<evidence type="ECO:0000256" key="1">
    <source>
        <dbReference type="SAM" id="Phobius"/>
    </source>
</evidence>
<dbReference type="AlphaFoldDB" id="J3NCP5"/>
<name>J3NCP5_ORYBR</name>
<keyword evidence="1" id="KW-0812">Transmembrane</keyword>
<dbReference type="EnsemblPlants" id="OB12G17530.1">
    <property type="protein sequence ID" value="OB12G17530.1"/>
    <property type="gene ID" value="OB12G17530"/>
</dbReference>
<keyword evidence="1" id="KW-0472">Membrane</keyword>
<evidence type="ECO:0000313" key="2">
    <source>
        <dbReference type="EnsemblPlants" id="OB12G17530.1"/>
    </source>
</evidence>
<dbReference type="Proteomes" id="UP000006038">
    <property type="component" value="Chromosome 12"/>
</dbReference>
<sequence>MAFPLSSGCRGQVRFNTPSVGADEGSTIIGSESATPNMLREFSEDVTPSFLGATLSGTATGVDGDPALHTGDIWVPEELFFVEATISFVEVAGVRVTESCGRVFGEPIRISRTGHSPRVVRRNLGDVSLFLMLIGVVLVMIDMALVNPGGTESEEVGSRTLMMACCEAATLALAAALLLLLLVDFDTIGMNPSCFIELISCSWSAGFDDAAVVWRELSLWAAWKGPTGTSTHKMRGEVCPTGRARI</sequence>
<keyword evidence="1" id="KW-1133">Transmembrane helix</keyword>
<keyword evidence="3" id="KW-1185">Reference proteome</keyword>
<reference evidence="2" key="1">
    <citation type="journal article" date="2013" name="Nat. Commun.">
        <title>Whole-genome sequencing of Oryza brachyantha reveals mechanisms underlying Oryza genome evolution.</title>
        <authorList>
            <person name="Chen J."/>
            <person name="Huang Q."/>
            <person name="Gao D."/>
            <person name="Wang J."/>
            <person name="Lang Y."/>
            <person name="Liu T."/>
            <person name="Li B."/>
            <person name="Bai Z."/>
            <person name="Luis Goicoechea J."/>
            <person name="Liang C."/>
            <person name="Chen C."/>
            <person name="Zhang W."/>
            <person name="Sun S."/>
            <person name="Liao Y."/>
            <person name="Zhang X."/>
            <person name="Yang L."/>
            <person name="Song C."/>
            <person name="Wang M."/>
            <person name="Shi J."/>
            <person name="Liu G."/>
            <person name="Liu J."/>
            <person name="Zhou H."/>
            <person name="Zhou W."/>
            <person name="Yu Q."/>
            <person name="An N."/>
            <person name="Chen Y."/>
            <person name="Cai Q."/>
            <person name="Wang B."/>
            <person name="Liu B."/>
            <person name="Min J."/>
            <person name="Huang Y."/>
            <person name="Wu H."/>
            <person name="Li Z."/>
            <person name="Zhang Y."/>
            <person name="Yin Y."/>
            <person name="Song W."/>
            <person name="Jiang J."/>
            <person name="Jackson S.A."/>
            <person name="Wing R.A."/>
            <person name="Wang J."/>
            <person name="Chen M."/>
        </authorList>
    </citation>
    <scope>NUCLEOTIDE SEQUENCE [LARGE SCALE GENOMIC DNA]</scope>
    <source>
        <strain evidence="2">cv. IRGC 101232</strain>
    </source>
</reference>
<dbReference type="HOGENOM" id="CLU_1196465_0_0_1"/>
<evidence type="ECO:0000313" key="3">
    <source>
        <dbReference type="Proteomes" id="UP000006038"/>
    </source>
</evidence>
<dbReference type="Gramene" id="OB12G17530.1">
    <property type="protein sequence ID" value="OB12G17530.1"/>
    <property type="gene ID" value="OB12G17530"/>
</dbReference>
<feature type="transmembrane region" description="Helical" evidence="1">
    <location>
        <begin position="127"/>
        <end position="146"/>
    </location>
</feature>